<gene>
    <name evidence="1" type="ORF">DPEC_G00025000</name>
</gene>
<protein>
    <submittedName>
        <fullName evidence="1">Uncharacterized protein</fullName>
    </submittedName>
</protein>
<sequence length="56" mass="6668">MIAEFSSPLHRRILVLCSSFGFIFVTVRKMFSRVRHQPRQQMQITNKNRNVLTSLF</sequence>
<name>A0ACC2HHU4_DALPE</name>
<evidence type="ECO:0000313" key="1">
    <source>
        <dbReference type="EMBL" id="KAJ8015330.1"/>
    </source>
</evidence>
<dbReference type="Proteomes" id="UP001157502">
    <property type="component" value="Chromosome 2"/>
</dbReference>
<organism evidence="1 2">
    <name type="scientific">Dallia pectoralis</name>
    <name type="common">Alaska blackfish</name>
    <dbReference type="NCBI Taxonomy" id="75939"/>
    <lineage>
        <taxon>Eukaryota</taxon>
        <taxon>Metazoa</taxon>
        <taxon>Chordata</taxon>
        <taxon>Craniata</taxon>
        <taxon>Vertebrata</taxon>
        <taxon>Euteleostomi</taxon>
        <taxon>Actinopterygii</taxon>
        <taxon>Neopterygii</taxon>
        <taxon>Teleostei</taxon>
        <taxon>Protacanthopterygii</taxon>
        <taxon>Esociformes</taxon>
        <taxon>Umbridae</taxon>
        <taxon>Dallia</taxon>
    </lineage>
</organism>
<comment type="caution">
    <text evidence="1">The sequence shown here is derived from an EMBL/GenBank/DDBJ whole genome shotgun (WGS) entry which is preliminary data.</text>
</comment>
<reference evidence="1" key="1">
    <citation type="submission" date="2021-05" db="EMBL/GenBank/DDBJ databases">
        <authorList>
            <person name="Pan Q."/>
            <person name="Jouanno E."/>
            <person name="Zahm M."/>
            <person name="Klopp C."/>
            <person name="Cabau C."/>
            <person name="Louis A."/>
            <person name="Berthelot C."/>
            <person name="Parey E."/>
            <person name="Roest Crollius H."/>
            <person name="Montfort J."/>
            <person name="Robinson-Rechavi M."/>
            <person name="Bouchez O."/>
            <person name="Lampietro C."/>
            <person name="Lopez Roques C."/>
            <person name="Donnadieu C."/>
            <person name="Postlethwait J."/>
            <person name="Bobe J."/>
            <person name="Dillon D."/>
            <person name="Chandos A."/>
            <person name="von Hippel F."/>
            <person name="Guiguen Y."/>
        </authorList>
    </citation>
    <scope>NUCLEOTIDE SEQUENCE</scope>
    <source>
        <strain evidence="1">YG-Jan2019</strain>
    </source>
</reference>
<keyword evidence="2" id="KW-1185">Reference proteome</keyword>
<accession>A0ACC2HHU4</accession>
<evidence type="ECO:0000313" key="2">
    <source>
        <dbReference type="Proteomes" id="UP001157502"/>
    </source>
</evidence>
<dbReference type="EMBL" id="CM055729">
    <property type="protein sequence ID" value="KAJ8015330.1"/>
    <property type="molecule type" value="Genomic_DNA"/>
</dbReference>
<proteinExistence type="predicted"/>